<dbReference type="SUPFAM" id="SSF54928">
    <property type="entry name" value="RNA-binding domain, RBD"/>
    <property type="match status" value="1"/>
</dbReference>
<organism evidence="5">
    <name type="scientific">Nyssomyia neivai</name>
    <dbReference type="NCBI Taxonomy" id="330878"/>
    <lineage>
        <taxon>Eukaryota</taxon>
        <taxon>Metazoa</taxon>
        <taxon>Ecdysozoa</taxon>
        <taxon>Arthropoda</taxon>
        <taxon>Hexapoda</taxon>
        <taxon>Insecta</taxon>
        <taxon>Pterygota</taxon>
        <taxon>Neoptera</taxon>
        <taxon>Endopterygota</taxon>
        <taxon>Diptera</taxon>
        <taxon>Nematocera</taxon>
        <taxon>Psychodoidea</taxon>
        <taxon>Psychodidae</taxon>
        <taxon>Nyssomyia</taxon>
    </lineage>
</organism>
<protein>
    <submittedName>
        <fullName evidence="5">Putative eukaryotic translation initiation factor 4h isoform x1</fullName>
    </submittedName>
</protein>
<feature type="domain" description="RRM" evidence="4">
    <location>
        <begin position="28"/>
        <end position="107"/>
    </location>
</feature>
<feature type="compositionally biased region" description="Basic and acidic residues" evidence="3">
    <location>
        <begin position="288"/>
        <end position="300"/>
    </location>
</feature>
<proteinExistence type="predicted"/>
<name>A0A1L8DS68_9DIPT</name>
<dbReference type="SMART" id="SM00360">
    <property type="entry name" value="RRM"/>
    <property type="match status" value="1"/>
</dbReference>
<sequence length="300" mass="32837">MAGRGGGYDNHRGYGERTKKPMPTEPPYLAFVGNLPQGLVQGDVTKIFEDFDVKNVRLVKDKETDHFKGFCYVEFETLSDLERAIDCDGRIQLEESQQCLRIDVAEQKKFDRGGFNKRGPPRPGGAAGGGGGGFNKGNNRDGRGYNDGGGFSQGRNDFDRRGGGGSSRGGFNDRGPNRGRYGNFSEEGGRDDWNREGGRSFGDRGSREGGFGGGNRDDRYGNYRRGHGGGSGGQDREYDKRGGGEDLKPMPINDEGRPRLKLEPRTVKEPINSLAHTTQAASIFGNARPREEKVKDSDEN</sequence>
<evidence type="ECO:0000256" key="1">
    <source>
        <dbReference type="ARBA" id="ARBA00022884"/>
    </source>
</evidence>
<feature type="region of interest" description="Disordered" evidence="3">
    <location>
        <begin position="111"/>
        <end position="300"/>
    </location>
</feature>
<keyword evidence="5" id="KW-0396">Initiation factor</keyword>
<dbReference type="InterPro" id="IPR012677">
    <property type="entry name" value="Nucleotide-bd_a/b_plait_sf"/>
</dbReference>
<evidence type="ECO:0000259" key="4">
    <source>
        <dbReference type="PROSITE" id="PS50102"/>
    </source>
</evidence>
<reference evidence="5" key="1">
    <citation type="submission" date="2016-12" db="EMBL/GenBank/DDBJ databases">
        <title>An insight into the sialome and mialome of the sand fly, Nyssomyia neivai.</title>
        <authorList>
            <person name="Sebastian V."/>
            <person name="Goulart T.M."/>
            <person name="Oliveira W."/>
            <person name="Calvo E."/>
            <person name="Oliveira L.F."/>
            <person name="Pinto M.C."/>
            <person name="Rosselino A.M."/>
            <person name="Ribeiro J.M."/>
        </authorList>
    </citation>
    <scope>NUCLEOTIDE SEQUENCE</scope>
</reference>
<dbReference type="GO" id="GO:0003743">
    <property type="term" value="F:translation initiation factor activity"/>
    <property type="evidence" value="ECO:0007669"/>
    <property type="project" value="UniProtKB-KW"/>
</dbReference>
<dbReference type="EMBL" id="GFDF01004756">
    <property type="protein sequence ID" value="JAV09328.1"/>
    <property type="molecule type" value="Transcribed_RNA"/>
</dbReference>
<dbReference type="PROSITE" id="PS50102">
    <property type="entry name" value="RRM"/>
    <property type="match status" value="1"/>
</dbReference>
<feature type="compositionally biased region" description="Basic and acidic residues" evidence="3">
    <location>
        <begin position="187"/>
        <end position="207"/>
    </location>
</feature>
<evidence type="ECO:0000313" key="5">
    <source>
        <dbReference type="EMBL" id="JAV09328.1"/>
    </source>
</evidence>
<feature type="compositionally biased region" description="Basic and acidic residues" evidence="3">
    <location>
        <begin position="234"/>
        <end position="268"/>
    </location>
</feature>
<dbReference type="GO" id="GO:0003723">
    <property type="term" value="F:RNA binding"/>
    <property type="evidence" value="ECO:0007669"/>
    <property type="project" value="UniProtKB-UniRule"/>
</dbReference>
<feature type="compositionally biased region" description="Gly residues" evidence="3">
    <location>
        <begin position="125"/>
        <end position="135"/>
    </location>
</feature>
<dbReference type="AlphaFoldDB" id="A0A1L8DS68"/>
<dbReference type="InterPro" id="IPR035979">
    <property type="entry name" value="RBD_domain_sf"/>
</dbReference>
<dbReference type="Pfam" id="PF00076">
    <property type="entry name" value="RRM_1"/>
    <property type="match status" value="1"/>
</dbReference>
<evidence type="ECO:0000256" key="2">
    <source>
        <dbReference type="PROSITE-ProRule" id="PRU00176"/>
    </source>
</evidence>
<dbReference type="PANTHER" id="PTHR23236:SF11">
    <property type="entry name" value="EUKARYOTIC TRANSLATION INITIATION FACTOR 4H"/>
    <property type="match status" value="1"/>
</dbReference>
<evidence type="ECO:0000256" key="3">
    <source>
        <dbReference type="SAM" id="MobiDB-lite"/>
    </source>
</evidence>
<feature type="compositionally biased region" description="Basic and acidic residues" evidence="3">
    <location>
        <begin position="9"/>
        <end position="19"/>
    </location>
</feature>
<dbReference type="Gene3D" id="3.30.70.330">
    <property type="match status" value="1"/>
</dbReference>
<dbReference type="InterPro" id="IPR000504">
    <property type="entry name" value="RRM_dom"/>
</dbReference>
<accession>A0A1L8DS68</accession>
<dbReference type="FunFam" id="3.30.70.330:FF:000414">
    <property type="entry name" value="Eukaryotic translation initiation factor 4H"/>
    <property type="match status" value="1"/>
</dbReference>
<keyword evidence="5" id="KW-0648">Protein biosynthesis</keyword>
<feature type="region of interest" description="Disordered" evidence="3">
    <location>
        <begin position="1"/>
        <end position="23"/>
    </location>
</feature>
<keyword evidence="1 2" id="KW-0694">RNA-binding</keyword>
<dbReference type="PANTHER" id="PTHR23236">
    <property type="entry name" value="EUKARYOTIC TRANSLATION INITIATION FACTOR 4B/4H"/>
    <property type="match status" value="1"/>
</dbReference>